<name>A0A1I7F681_9BURK</name>
<sequence>MTAAAPETGRGGFFLEQGGRVSGVCGVYRSDDNGATWSRFNDDARQFGGIGAMAADWNSYGRIHVP</sequence>
<protein>
    <recommendedName>
        <fullName evidence="3">Exo-alpha-sialidase</fullName>
    </recommendedName>
</protein>
<accession>A0A1I7F681</accession>
<evidence type="ECO:0000313" key="2">
    <source>
        <dbReference type="Proteomes" id="UP000199391"/>
    </source>
</evidence>
<dbReference type="STRING" id="1035707.SAMN05216552_1001401"/>
<evidence type="ECO:0000313" key="1">
    <source>
        <dbReference type="EMBL" id="SFU31625.1"/>
    </source>
</evidence>
<gene>
    <name evidence="1" type="ORF">SAMN05216552_1001401</name>
</gene>
<dbReference type="AlphaFoldDB" id="A0A1I7F681"/>
<evidence type="ECO:0008006" key="3">
    <source>
        <dbReference type="Google" id="ProtNLM"/>
    </source>
</evidence>
<keyword evidence="2" id="KW-1185">Reference proteome</keyword>
<dbReference type="InterPro" id="IPR015943">
    <property type="entry name" value="WD40/YVTN_repeat-like_dom_sf"/>
</dbReference>
<dbReference type="OrthoDB" id="9757947at2"/>
<organism evidence="1 2">
    <name type="scientific">Pseudoduganella namucuonensis</name>
    <dbReference type="NCBI Taxonomy" id="1035707"/>
    <lineage>
        <taxon>Bacteria</taxon>
        <taxon>Pseudomonadati</taxon>
        <taxon>Pseudomonadota</taxon>
        <taxon>Betaproteobacteria</taxon>
        <taxon>Burkholderiales</taxon>
        <taxon>Oxalobacteraceae</taxon>
        <taxon>Telluria group</taxon>
        <taxon>Pseudoduganella</taxon>
    </lineage>
</organism>
<dbReference type="SUPFAM" id="SSF110296">
    <property type="entry name" value="Oligoxyloglucan reducing end-specific cellobiohydrolase"/>
    <property type="match status" value="1"/>
</dbReference>
<dbReference type="Gene3D" id="2.130.10.10">
    <property type="entry name" value="YVTN repeat-like/Quinoprotein amine dehydrogenase"/>
    <property type="match status" value="1"/>
</dbReference>
<dbReference type="Proteomes" id="UP000199391">
    <property type="component" value="Unassembled WGS sequence"/>
</dbReference>
<dbReference type="EMBL" id="FPBO01000001">
    <property type="protein sequence ID" value="SFU31625.1"/>
    <property type="molecule type" value="Genomic_DNA"/>
</dbReference>
<reference evidence="2" key="1">
    <citation type="submission" date="2016-10" db="EMBL/GenBank/DDBJ databases">
        <authorList>
            <person name="Varghese N."/>
            <person name="Submissions S."/>
        </authorList>
    </citation>
    <scope>NUCLEOTIDE SEQUENCE [LARGE SCALE GENOMIC DNA]</scope>
    <source>
        <strain evidence="2">CGMCC 1.11014</strain>
    </source>
</reference>
<dbReference type="RefSeq" id="WP_093552920.1">
    <property type="nucleotide sequence ID" value="NZ_FPBO01000001.1"/>
</dbReference>
<proteinExistence type="predicted"/>